<feature type="transmembrane region" description="Helical" evidence="1">
    <location>
        <begin position="231"/>
        <end position="251"/>
    </location>
</feature>
<feature type="transmembrane region" description="Helical" evidence="1">
    <location>
        <begin position="184"/>
        <end position="204"/>
    </location>
</feature>
<feature type="transmembrane region" description="Helical" evidence="1">
    <location>
        <begin position="292"/>
        <end position="316"/>
    </location>
</feature>
<dbReference type="Pfam" id="PF02447">
    <property type="entry name" value="GntP_permease"/>
    <property type="match status" value="1"/>
</dbReference>
<accession>A0A212KHA1</accession>
<sequence length="440" mass="46367">MGAIGILGLLAGITVLIVLSYRGVNAFVASLIATAIVIVCNWMPFWGSFTTHYATGMKNFAGSYFLLFGLAAAYGEFMNVSGSAESVANTLFKLFGSKWAPVACILVTLLMAMGGISAFVIVFAVYPVAAPLFRKSNITKEMMPGIFLCASVTLTLCLPGNPTSTNALLTMTKLGTNAYAGPKMGIVAGLVGLLISGLYVTWAARRETVNGNGYVVSGSDSAEAFDEQGKLLPPFWSSILPLLVVIGMMFTLKSYMSAVNCITTSLLIAMALVVVLNYNAMKGKALKTFSDGYWSSIAPLVLTGGVMGFAAVVQNAPGFQYFVNFAMGLSDTFNPYVSAAVAVNVVAGITGTALGGLQIFSNTMLDSYLALNINPEAFHRLMVIACCGLDTLPHCATFITMSAVCGVSVKGSYKHVFPLTVIMPLFLTALCIIMATVGFI</sequence>
<name>A0A212KHA1_9DELT</name>
<feature type="transmembrane region" description="Helical" evidence="1">
    <location>
        <begin position="257"/>
        <end position="280"/>
    </location>
</feature>
<dbReference type="EMBL" id="FLUQ01000007">
    <property type="protein sequence ID" value="SBW11009.1"/>
    <property type="molecule type" value="Genomic_DNA"/>
</dbReference>
<dbReference type="InterPro" id="IPR003474">
    <property type="entry name" value="Glcn_transporter"/>
</dbReference>
<feature type="transmembrane region" description="Helical" evidence="1">
    <location>
        <begin position="100"/>
        <end position="133"/>
    </location>
</feature>
<feature type="transmembrane region" description="Helical" evidence="1">
    <location>
        <begin position="416"/>
        <end position="439"/>
    </location>
</feature>
<feature type="transmembrane region" description="Helical" evidence="1">
    <location>
        <begin position="381"/>
        <end position="404"/>
    </location>
</feature>
<dbReference type="GO" id="GO:0005886">
    <property type="term" value="C:plasma membrane"/>
    <property type="evidence" value="ECO:0007669"/>
    <property type="project" value="TreeGrafter"/>
</dbReference>
<dbReference type="AlphaFoldDB" id="A0A212KHA1"/>
<dbReference type="PANTHER" id="PTHR30354">
    <property type="entry name" value="GNT FAMILY GLUCONATE TRANSPORTER"/>
    <property type="match status" value="1"/>
</dbReference>
<organism evidence="2">
    <name type="scientific">uncultured delta proteobacterium</name>
    <dbReference type="NCBI Taxonomy" id="34034"/>
    <lineage>
        <taxon>Bacteria</taxon>
        <taxon>Deltaproteobacteria</taxon>
        <taxon>environmental samples</taxon>
    </lineage>
</organism>
<feature type="transmembrane region" description="Helical" evidence="1">
    <location>
        <begin position="30"/>
        <end position="49"/>
    </location>
</feature>
<keyword evidence="1" id="KW-0812">Transmembrane</keyword>
<feature type="transmembrane region" description="Helical" evidence="1">
    <location>
        <begin position="61"/>
        <end position="80"/>
    </location>
</feature>
<evidence type="ECO:0000313" key="2">
    <source>
        <dbReference type="EMBL" id="SBW11009.1"/>
    </source>
</evidence>
<feature type="transmembrane region" description="Helical" evidence="1">
    <location>
        <begin position="336"/>
        <end position="360"/>
    </location>
</feature>
<evidence type="ECO:0000256" key="1">
    <source>
        <dbReference type="SAM" id="Phobius"/>
    </source>
</evidence>
<gene>
    <name evidence="2" type="ORF">KL86DPRO_70128</name>
</gene>
<feature type="transmembrane region" description="Helical" evidence="1">
    <location>
        <begin position="145"/>
        <end position="164"/>
    </location>
</feature>
<reference evidence="2" key="1">
    <citation type="submission" date="2016-04" db="EMBL/GenBank/DDBJ databases">
        <authorList>
            <person name="Evans L.H."/>
            <person name="Alamgir A."/>
            <person name="Owens N."/>
            <person name="Weber N.D."/>
            <person name="Virtaneva K."/>
            <person name="Barbian K."/>
            <person name="Babar A."/>
            <person name="Rosenke K."/>
        </authorList>
    </citation>
    <scope>NUCLEOTIDE SEQUENCE</scope>
    <source>
        <strain evidence="2">86</strain>
    </source>
</reference>
<dbReference type="GO" id="GO:0015128">
    <property type="term" value="F:gluconate transmembrane transporter activity"/>
    <property type="evidence" value="ECO:0007669"/>
    <property type="project" value="InterPro"/>
</dbReference>
<keyword evidence="1" id="KW-0472">Membrane</keyword>
<dbReference type="PANTHER" id="PTHR30354:SF7">
    <property type="entry name" value="BLL7963 PROTEIN"/>
    <property type="match status" value="1"/>
</dbReference>
<proteinExistence type="predicted"/>
<protein>
    <submittedName>
        <fullName evidence="2">H+/gluconate symporter and related permeases</fullName>
    </submittedName>
</protein>
<keyword evidence="1" id="KW-1133">Transmembrane helix</keyword>